<dbReference type="AlphaFoldDB" id="A0A9Q8SIA5"/>
<gene>
    <name evidence="1" type="ORF">CLUP02_02463</name>
</gene>
<reference evidence="1" key="1">
    <citation type="journal article" date="2021" name="Mol. Plant Microbe Interact.">
        <title>Complete Genome Sequence of the Plant-Pathogenic Fungus Colletotrichum lupini.</title>
        <authorList>
            <person name="Baroncelli R."/>
            <person name="Pensec F."/>
            <person name="Da Lio D."/>
            <person name="Boufleur T."/>
            <person name="Vicente I."/>
            <person name="Sarrocco S."/>
            <person name="Picot A."/>
            <person name="Baraldi E."/>
            <person name="Sukno S."/>
            <person name="Thon M."/>
            <person name="Le Floch G."/>
        </authorList>
    </citation>
    <scope>NUCLEOTIDE SEQUENCE</scope>
    <source>
        <strain evidence="1">IMI 504893</strain>
    </source>
</reference>
<protein>
    <submittedName>
        <fullName evidence="1">Uncharacterized protein</fullName>
    </submittedName>
</protein>
<keyword evidence="2" id="KW-1185">Reference proteome</keyword>
<evidence type="ECO:0000313" key="2">
    <source>
        <dbReference type="Proteomes" id="UP000830671"/>
    </source>
</evidence>
<dbReference type="EMBL" id="CP019474">
    <property type="protein sequence ID" value="UQC76997.1"/>
    <property type="molecule type" value="Genomic_DNA"/>
</dbReference>
<accession>A0A9Q8SIA5</accession>
<proteinExistence type="predicted"/>
<dbReference type="RefSeq" id="XP_049138638.1">
    <property type="nucleotide sequence ID" value="XM_049281495.1"/>
</dbReference>
<evidence type="ECO:0000313" key="1">
    <source>
        <dbReference type="EMBL" id="UQC76997.1"/>
    </source>
</evidence>
<dbReference type="Proteomes" id="UP000830671">
    <property type="component" value="Chromosome 2"/>
</dbReference>
<organism evidence="1 2">
    <name type="scientific">Colletotrichum lupini</name>
    <dbReference type="NCBI Taxonomy" id="145971"/>
    <lineage>
        <taxon>Eukaryota</taxon>
        <taxon>Fungi</taxon>
        <taxon>Dikarya</taxon>
        <taxon>Ascomycota</taxon>
        <taxon>Pezizomycotina</taxon>
        <taxon>Sordariomycetes</taxon>
        <taxon>Hypocreomycetidae</taxon>
        <taxon>Glomerellales</taxon>
        <taxon>Glomerellaceae</taxon>
        <taxon>Colletotrichum</taxon>
        <taxon>Colletotrichum acutatum species complex</taxon>
    </lineage>
</organism>
<sequence>MESWDFGKRWANDEVAIGQCVLRPTGVTTRRPAWQQSLSLACHPPHEAETEVISLSAALQSREQLRGVVQDDFTDERKEGFFILFSYTTRGYQPSSPKTNHTISVMTLKSRLICRGQLSSQLFIYHSWILATQILDQYAMHLAGPLFK</sequence>
<dbReference type="KEGG" id="clup:CLUP02_02463"/>
<dbReference type="GeneID" id="73336505"/>
<name>A0A9Q8SIA5_9PEZI</name>